<keyword evidence="3" id="KW-0233">DNA recombination</keyword>
<evidence type="ECO:0000313" key="7">
    <source>
        <dbReference type="EMBL" id="GII06181.1"/>
    </source>
</evidence>
<dbReference type="GO" id="GO:0015074">
    <property type="term" value="P:DNA integration"/>
    <property type="evidence" value="ECO:0007669"/>
    <property type="project" value="UniProtKB-KW"/>
</dbReference>
<name>A0A8J3T843_9ACTN</name>
<evidence type="ECO:0000313" key="8">
    <source>
        <dbReference type="Proteomes" id="UP000634476"/>
    </source>
</evidence>
<dbReference type="PANTHER" id="PTHR34605">
    <property type="entry name" value="PHAGE_INTEGRASE DOMAIN-CONTAINING PROTEIN"/>
    <property type="match status" value="1"/>
</dbReference>
<dbReference type="Pfam" id="PF00589">
    <property type="entry name" value="Phage_integrase"/>
    <property type="match status" value="1"/>
</dbReference>
<evidence type="ECO:0000256" key="4">
    <source>
        <dbReference type="PROSITE-ProRule" id="PRU01248"/>
    </source>
</evidence>
<dbReference type="InterPro" id="IPR010998">
    <property type="entry name" value="Integrase_recombinase_N"/>
</dbReference>
<dbReference type="EMBL" id="BOOK01000117">
    <property type="protein sequence ID" value="GII06181.1"/>
    <property type="molecule type" value="Genomic_DNA"/>
</dbReference>
<dbReference type="Proteomes" id="UP000634476">
    <property type="component" value="Unassembled WGS sequence"/>
</dbReference>
<keyword evidence="8" id="KW-1185">Reference proteome</keyword>
<feature type="domain" description="Core-binding (CB)" evidence="6">
    <location>
        <begin position="42"/>
        <end position="121"/>
    </location>
</feature>
<dbReference type="GO" id="GO:0003677">
    <property type="term" value="F:DNA binding"/>
    <property type="evidence" value="ECO:0007669"/>
    <property type="project" value="UniProtKB-UniRule"/>
</dbReference>
<feature type="domain" description="Tyr recombinase" evidence="5">
    <location>
        <begin position="151"/>
        <end position="363"/>
    </location>
</feature>
<reference evidence="7" key="1">
    <citation type="submission" date="2021-01" db="EMBL/GenBank/DDBJ databases">
        <title>Whole genome shotgun sequence of Planobispora takensis NBRC 109077.</title>
        <authorList>
            <person name="Komaki H."/>
            <person name="Tamura T."/>
        </authorList>
    </citation>
    <scope>NUCLEOTIDE SEQUENCE</scope>
    <source>
        <strain evidence="7">NBRC 109077</strain>
    </source>
</reference>
<dbReference type="InterPro" id="IPR004107">
    <property type="entry name" value="Integrase_SAM-like_N"/>
</dbReference>
<dbReference type="AlphaFoldDB" id="A0A8J3T843"/>
<dbReference type="Gene3D" id="1.10.443.10">
    <property type="entry name" value="Intergrase catalytic core"/>
    <property type="match status" value="1"/>
</dbReference>
<accession>A0A8J3T843</accession>
<dbReference type="Gene3D" id="1.10.150.130">
    <property type="match status" value="1"/>
</dbReference>
<sequence>MAHEGRDTPTAGLGSDLAVAAGPMEVLLAWQTAGSAAGPEHRVSPRVAARILGSIPAGTRRAYTADWTRFTTWCAVAERRALPCTAETLAEFISAVADQGYAPASLGRMLAAIRSIHRLGGQPLPDNTAASAVIKCYRNERAAAGIANTHRRAVALSVRQLRQLVAACELPTLPDGPLRPPPAVARDRLVLVLGWAMMARRGELHALDLQDVSEVANGLEVLVRRSKTDQGAHGHLVAIPYGREALTCPVRLWRAWSDLLAGTGITTGALFRRVHRSGRIGDRLSDQGIYTIIRDVADRAGLGGSDIRPHSLRAGGATGAYLGGADAMLIGRHGRWRDGSRTVLGYIRDIDRWAHNPLHGAGL</sequence>
<dbReference type="InterPro" id="IPR011010">
    <property type="entry name" value="DNA_brk_join_enz"/>
</dbReference>
<organism evidence="7 8">
    <name type="scientific">Planobispora takensis</name>
    <dbReference type="NCBI Taxonomy" id="1367882"/>
    <lineage>
        <taxon>Bacteria</taxon>
        <taxon>Bacillati</taxon>
        <taxon>Actinomycetota</taxon>
        <taxon>Actinomycetes</taxon>
        <taxon>Streptosporangiales</taxon>
        <taxon>Streptosporangiaceae</taxon>
        <taxon>Planobispora</taxon>
    </lineage>
</organism>
<dbReference type="PROSITE" id="PS51898">
    <property type="entry name" value="TYR_RECOMBINASE"/>
    <property type="match status" value="1"/>
</dbReference>
<dbReference type="GO" id="GO:0006310">
    <property type="term" value="P:DNA recombination"/>
    <property type="evidence" value="ECO:0007669"/>
    <property type="project" value="UniProtKB-KW"/>
</dbReference>
<protein>
    <submittedName>
        <fullName evidence="7">Recombinase</fullName>
    </submittedName>
</protein>
<keyword evidence="2 4" id="KW-0238">DNA-binding</keyword>
<evidence type="ECO:0000256" key="1">
    <source>
        <dbReference type="ARBA" id="ARBA00022908"/>
    </source>
</evidence>
<evidence type="ECO:0000259" key="5">
    <source>
        <dbReference type="PROSITE" id="PS51898"/>
    </source>
</evidence>
<dbReference type="Pfam" id="PF02899">
    <property type="entry name" value="Phage_int_SAM_1"/>
    <property type="match status" value="1"/>
</dbReference>
<dbReference type="SUPFAM" id="SSF56349">
    <property type="entry name" value="DNA breaking-rejoining enzymes"/>
    <property type="match status" value="1"/>
</dbReference>
<proteinExistence type="predicted"/>
<dbReference type="RefSeq" id="WP_203880393.1">
    <property type="nucleotide sequence ID" value="NZ_BOOK01000117.1"/>
</dbReference>
<evidence type="ECO:0000256" key="3">
    <source>
        <dbReference type="ARBA" id="ARBA00023172"/>
    </source>
</evidence>
<dbReference type="InterPro" id="IPR052925">
    <property type="entry name" value="Phage_Integrase-like_Recomb"/>
</dbReference>
<keyword evidence="1" id="KW-0229">DNA integration</keyword>
<dbReference type="PANTHER" id="PTHR34605:SF4">
    <property type="entry name" value="DNA ADENINE METHYLTRANSFERASE"/>
    <property type="match status" value="1"/>
</dbReference>
<evidence type="ECO:0000256" key="2">
    <source>
        <dbReference type="ARBA" id="ARBA00023125"/>
    </source>
</evidence>
<gene>
    <name evidence="7" type="ORF">Pta02_81890</name>
</gene>
<dbReference type="InterPro" id="IPR044068">
    <property type="entry name" value="CB"/>
</dbReference>
<dbReference type="InterPro" id="IPR013762">
    <property type="entry name" value="Integrase-like_cat_sf"/>
</dbReference>
<dbReference type="SUPFAM" id="SSF47823">
    <property type="entry name" value="lambda integrase-like, N-terminal domain"/>
    <property type="match status" value="1"/>
</dbReference>
<dbReference type="PROSITE" id="PS51900">
    <property type="entry name" value="CB"/>
    <property type="match status" value="1"/>
</dbReference>
<evidence type="ECO:0000259" key="6">
    <source>
        <dbReference type="PROSITE" id="PS51900"/>
    </source>
</evidence>
<comment type="caution">
    <text evidence="7">The sequence shown here is derived from an EMBL/GenBank/DDBJ whole genome shotgun (WGS) entry which is preliminary data.</text>
</comment>
<dbReference type="InterPro" id="IPR002104">
    <property type="entry name" value="Integrase_catalytic"/>
</dbReference>